<sequence length="189" mass="19874">MTEAKGPIFAAGFQAITKGGYPVLLLPDVNNDARQREGKPPVYHWLPNTVRLARKENGDYKFSFLHFVGVRDEETHVGATGTEEVAGALVGFATTSTPPPGVLEKVKEEQKARFRGSNDHFWGWRSGVEPDLRPAPIVSNTMSITDLAPGSDGGVPVIDPPGGGGASGDSPGGAPMPPTGVVAYLTPEA</sequence>
<reference evidence="2 3" key="1">
    <citation type="submission" date="2014-09" db="EMBL/GenBank/DDBJ databases">
        <authorList>
            <person name="McGinnis J.M."/>
            <person name="Wolfgang W.J."/>
        </authorList>
    </citation>
    <scope>NUCLEOTIDE SEQUENCE [LARGE SCALE GENOMIC DNA]</scope>
    <source>
        <strain evidence="2 3">HAMBI 3106</strain>
    </source>
</reference>
<dbReference type="RefSeq" id="WP_036721443.1">
    <property type="nucleotide sequence ID" value="NZ_JRKS01000067.1"/>
</dbReference>
<organism evidence="2 3">
    <name type="scientific">Paracoccus sphaerophysae</name>
    <dbReference type="NCBI Taxonomy" id="690417"/>
    <lineage>
        <taxon>Bacteria</taxon>
        <taxon>Pseudomonadati</taxon>
        <taxon>Pseudomonadota</taxon>
        <taxon>Alphaproteobacteria</taxon>
        <taxon>Rhodobacterales</taxon>
        <taxon>Paracoccaceae</taxon>
        <taxon>Paracoccus</taxon>
    </lineage>
</organism>
<gene>
    <name evidence="2" type="ORF">IC63_14615</name>
</gene>
<evidence type="ECO:0000313" key="2">
    <source>
        <dbReference type="EMBL" id="KGJ02500.1"/>
    </source>
</evidence>
<keyword evidence="3" id="KW-1185">Reference proteome</keyword>
<comment type="caution">
    <text evidence="2">The sequence shown here is derived from an EMBL/GenBank/DDBJ whole genome shotgun (WGS) entry which is preliminary data.</text>
</comment>
<protein>
    <submittedName>
        <fullName evidence="2">Uncharacterized protein</fullName>
    </submittedName>
</protein>
<feature type="region of interest" description="Disordered" evidence="1">
    <location>
        <begin position="151"/>
        <end position="189"/>
    </location>
</feature>
<evidence type="ECO:0000313" key="3">
    <source>
        <dbReference type="Proteomes" id="UP000029917"/>
    </source>
</evidence>
<dbReference type="AlphaFoldDB" id="A0A099EVT3"/>
<evidence type="ECO:0000256" key="1">
    <source>
        <dbReference type="SAM" id="MobiDB-lite"/>
    </source>
</evidence>
<name>A0A099EVT3_9RHOB</name>
<feature type="compositionally biased region" description="Gly residues" evidence="1">
    <location>
        <begin position="161"/>
        <end position="171"/>
    </location>
</feature>
<reference evidence="2 3" key="2">
    <citation type="submission" date="2014-10" db="EMBL/GenBank/DDBJ databases">
        <title>Paracoccus sanguinis sp. nov., isolated from clinical specimens of New York State patients.</title>
        <authorList>
            <person name="Mingle L.A."/>
            <person name="Cole J.A."/>
            <person name="Lapierre P."/>
            <person name="Musser K.A."/>
        </authorList>
    </citation>
    <scope>NUCLEOTIDE SEQUENCE [LARGE SCALE GENOMIC DNA]</scope>
    <source>
        <strain evidence="2 3">HAMBI 3106</strain>
    </source>
</reference>
<dbReference type="Proteomes" id="UP000029917">
    <property type="component" value="Unassembled WGS sequence"/>
</dbReference>
<accession>A0A099EVT3</accession>
<dbReference type="EMBL" id="JRKS01000067">
    <property type="protein sequence ID" value="KGJ02500.1"/>
    <property type="molecule type" value="Genomic_DNA"/>
</dbReference>
<proteinExistence type="predicted"/>
<dbReference type="OrthoDB" id="8864980at2"/>